<dbReference type="Proteomes" id="UP001232493">
    <property type="component" value="Chromosome"/>
</dbReference>
<feature type="binding site" evidence="7">
    <location>
        <position position="9"/>
    </location>
    <ligand>
        <name>a divalent metal cation</name>
        <dbReference type="ChEBI" id="CHEBI:60240"/>
    </ligand>
</feature>
<dbReference type="NCBIfam" id="NF001492">
    <property type="entry name" value="PRK00346.2-2"/>
    <property type="match status" value="1"/>
</dbReference>
<dbReference type="RefSeq" id="WP_280998439.1">
    <property type="nucleotide sequence ID" value="NZ_CP069362.1"/>
</dbReference>
<comment type="catalytic activity">
    <reaction evidence="1 7">
        <text>a ribonucleoside 5'-phosphate + H2O = a ribonucleoside + phosphate</text>
        <dbReference type="Rhea" id="RHEA:12484"/>
        <dbReference type="ChEBI" id="CHEBI:15377"/>
        <dbReference type="ChEBI" id="CHEBI:18254"/>
        <dbReference type="ChEBI" id="CHEBI:43474"/>
        <dbReference type="ChEBI" id="CHEBI:58043"/>
        <dbReference type="EC" id="3.1.3.5"/>
    </reaction>
</comment>
<dbReference type="NCBIfam" id="TIGR00087">
    <property type="entry name" value="surE"/>
    <property type="match status" value="1"/>
</dbReference>
<dbReference type="PANTHER" id="PTHR30457">
    <property type="entry name" value="5'-NUCLEOTIDASE SURE"/>
    <property type="match status" value="1"/>
</dbReference>
<name>A0ABY8PPW1_9BACT</name>
<comment type="cofactor">
    <cofactor evidence="7">
        <name>a divalent metal cation</name>
        <dbReference type="ChEBI" id="CHEBI:60240"/>
    </cofactor>
    <text evidence="7">Binds 1 divalent metal cation per subunit.</text>
</comment>
<evidence type="ECO:0000256" key="1">
    <source>
        <dbReference type="ARBA" id="ARBA00000815"/>
    </source>
</evidence>
<feature type="binding site" evidence="7">
    <location>
        <position position="39"/>
    </location>
    <ligand>
        <name>a divalent metal cation</name>
        <dbReference type="ChEBI" id="CHEBI:60240"/>
    </ligand>
</feature>
<evidence type="ECO:0000313" key="10">
    <source>
        <dbReference type="Proteomes" id="UP001232493"/>
    </source>
</evidence>
<keyword evidence="3 7" id="KW-0963">Cytoplasm</keyword>
<gene>
    <name evidence="7 9" type="primary">surE</name>
    <name evidence="9" type="ORF">JRV97_09690</name>
</gene>
<dbReference type="InterPro" id="IPR002828">
    <property type="entry name" value="SurE-like_Pase/nucleotidase"/>
</dbReference>
<keyword evidence="10" id="KW-1185">Reference proteome</keyword>
<evidence type="ECO:0000256" key="4">
    <source>
        <dbReference type="ARBA" id="ARBA00022723"/>
    </source>
</evidence>
<evidence type="ECO:0000256" key="7">
    <source>
        <dbReference type="HAMAP-Rule" id="MF_00060"/>
    </source>
</evidence>
<comment type="subcellular location">
    <subcellularLocation>
        <location evidence="7">Cytoplasm</location>
    </subcellularLocation>
</comment>
<proteinExistence type="inferred from homology"/>
<protein>
    <recommendedName>
        <fullName evidence="7">5'-nucleotidase SurE</fullName>
        <ecNumber evidence="7">3.1.3.5</ecNumber>
    </recommendedName>
    <alternativeName>
        <fullName evidence="7">Nucleoside 5'-monophosphate phosphohydrolase</fullName>
    </alternativeName>
</protein>
<evidence type="ECO:0000256" key="5">
    <source>
        <dbReference type="ARBA" id="ARBA00022741"/>
    </source>
</evidence>
<keyword evidence="5 7" id="KW-0547">Nucleotide-binding</keyword>
<comment type="function">
    <text evidence="7">Nucleotidase that shows phosphatase activity on nucleoside 5'-monophosphates.</text>
</comment>
<evidence type="ECO:0000259" key="8">
    <source>
        <dbReference type="Pfam" id="PF01975"/>
    </source>
</evidence>
<organism evidence="9 10">
    <name type="scientific">Marinitoga aeolica</name>
    <dbReference type="NCBI Taxonomy" id="2809031"/>
    <lineage>
        <taxon>Bacteria</taxon>
        <taxon>Thermotogati</taxon>
        <taxon>Thermotogota</taxon>
        <taxon>Thermotogae</taxon>
        <taxon>Petrotogales</taxon>
        <taxon>Petrotogaceae</taxon>
        <taxon>Marinitoga</taxon>
    </lineage>
</organism>
<dbReference type="SUPFAM" id="SSF64167">
    <property type="entry name" value="SurE-like"/>
    <property type="match status" value="1"/>
</dbReference>
<reference evidence="9 10" key="1">
    <citation type="submission" date="2021-02" db="EMBL/GenBank/DDBJ databases">
        <title>Characterization of Marinitoga sp. nov. str. BP5-C20A.</title>
        <authorList>
            <person name="Erauso G."/>
            <person name="Postec A."/>
        </authorList>
    </citation>
    <scope>NUCLEOTIDE SEQUENCE [LARGE SCALE GENOMIC DNA]</scope>
    <source>
        <strain evidence="9 10">BP5-C20A</strain>
    </source>
</reference>
<dbReference type="InterPro" id="IPR030048">
    <property type="entry name" value="SurE"/>
</dbReference>
<dbReference type="NCBIfam" id="NF001490">
    <property type="entry name" value="PRK00346.1-4"/>
    <property type="match status" value="1"/>
</dbReference>
<dbReference type="Pfam" id="PF01975">
    <property type="entry name" value="SurE"/>
    <property type="match status" value="1"/>
</dbReference>
<evidence type="ECO:0000256" key="6">
    <source>
        <dbReference type="ARBA" id="ARBA00022801"/>
    </source>
</evidence>
<evidence type="ECO:0000256" key="3">
    <source>
        <dbReference type="ARBA" id="ARBA00022490"/>
    </source>
</evidence>
<dbReference type="InterPro" id="IPR036523">
    <property type="entry name" value="SurE-like_sf"/>
</dbReference>
<evidence type="ECO:0000256" key="2">
    <source>
        <dbReference type="ARBA" id="ARBA00011062"/>
    </source>
</evidence>
<comment type="similarity">
    <text evidence="2 7">Belongs to the SurE nucleotidase family.</text>
</comment>
<evidence type="ECO:0000313" key="9">
    <source>
        <dbReference type="EMBL" id="WGS64631.1"/>
    </source>
</evidence>
<dbReference type="PANTHER" id="PTHR30457:SF12">
    <property type="entry name" value="5'_3'-NUCLEOTIDASE SURE"/>
    <property type="match status" value="1"/>
</dbReference>
<dbReference type="EC" id="3.1.3.5" evidence="7"/>
<dbReference type="Gene3D" id="3.40.1210.10">
    <property type="entry name" value="Survival protein SurE-like phosphatase/nucleotidase"/>
    <property type="match status" value="1"/>
</dbReference>
<dbReference type="NCBIfam" id="NF010545">
    <property type="entry name" value="PRK13935.1"/>
    <property type="match status" value="1"/>
</dbReference>
<sequence length="258" mass="29225">MNILVTNDDGIMAPGIFILKKELEKKHNVYIVAPDIERSATGHAITIRNPLWAKKIFLNNEFLGYAVNGTPADCVKLGLEAIYNNIEFDIIISGINKGPNLGTDLLYSGTVSGALEGSLNGYPAIAISSANYQNPNYETAAKFISDFLENPDFIAMPDFSALNINVPNVEYSEIKGFKITRQSKRRYKDYFEPRKDPYGNTYYWMLGEIIEDDNEEDSDYFVLKENYVSITPIKSFLTDFEYMKKLKKIKEDKNGFKG</sequence>
<keyword evidence="6 7" id="KW-0378">Hydrolase</keyword>
<accession>A0ABY8PPW1</accession>
<feature type="binding site" evidence="7">
    <location>
        <position position="8"/>
    </location>
    <ligand>
        <name>a divalent metal cation</name>
        <dbReference type="ChEBI" id="CHEBI:60240"/>
    </ligand>
</feature>
<feature type="domain" description="Survival protein SurE-like phosphatase/nucleotidase" evidence="8">
    <location>
        <begin position="3"/>
        <end position="188"/>
    </location>
</feature>
<dbReference type="EMBL" id="CP069362">
    <property type="protein sequence ID" value="WGS64631.1"/>
    <property type="molecule type" value="Genomic_DNA"/>
</dbReference>
<dbReference type="HAMAP" id="MF_00060">
    <property type="entry name" value="SurE"/>
    <property type="match status" value="1"/>
</dbReference>
<feature type="binding site" evidence="7">
    <location>
        <position position="96"/>
    </location>
    <ligand>
        <name>a divalent metal cation</name>
        <dbReference type="ChEBI" id="CHEBI:60240"/>
    </ligand>
</feature>
<keyword evidence="4 7" id="KW-0479">Metal-binding</keyword>